<feature type="compositionally biased region" description="Pro residues" evidence="12">
    <location>
        <begin position="183"/>
        <end position="197"/>
    </location>
</feature>
<evidence type="ECO:0000256" key="10">
    <source>
        <dbReference type="ARBA" id="ARBA00032873"/>
    </source>
</evidence>
<dbReference type="PANTHER" id="PTHR12001">
    <property type="entry name" value="GERANYLGERANYL PYROPHOSPHATE SYNTHASE"/>
    <property type="match status" value="1"/>
</dbReference>
<gene>
    <name evidence="13" type="ORF">LAESUDRAFT_675876</name>
</gene>
<dbReference type="Gene3D" id="1.10.600.10">
    <property type="entry name" value="Farnesyl Diphosphate Synthase"/>
    <property type="match status" value="1"/>
</dbReference>
<evidence type="ECO:0000256" key="7">
    <source>
        <dbReference type="ARBA" id="ARBA00032380"/>
    </source>
</evidence>
<dbReference type="InterPro" id="IPR008949">
    <property type="entry name" value="Isoprenoid_synthase_dom_sf"/>
</dbReference>
<dbReference type="FunCoup" id="A0A165F8U1">
    <property type="interactions" value="59"/>
</dbReference>
<keyword evidence="5" id="KW-0460">Magnesium</keyword>
<dbReference type="SFLD" id="SFLDS00005">
    <property type="entry name" value="Isoprenoid_Synthase_Type_I"/>
    <property type="match status" value="1"/>
</dbReference>
<name>A0A165F8U1_9APHY</name>
<feature type="region of interest" description="Disordered" evidence="12">
    <location>
        <begin position="175"/>
        <end position="200"/>
    </location>
</feature>
<dbReference type="OrthoDB" id="9927103at2759"/>
<dbReference type="InterPro" id="IPR033749">
    <property type="entry name" value="Polyprenyl_synt_CS"/>
</dbReference>
<evidence type="ECO:0000256" key="6">
    <source>
        <dbReference type="ARBA" id="ARBA00023229"/>
    </source>
</evidence>
<keyword evidence="4" id="KW-0479">Metal-binding</keyword>
<evidence type="ECO:0000256" key="5">
    <source>
        <dbReference type="ARBA" id="ARBA00022842"/>
    </source>
</evidence>
<dbReference type="GO" id="GO:0046872">
    <property type="term" value="F:metal ion binding"/>
    <property type="evidence" value="ECO:0007669"/>
    <property type="project" value="UniProtKB-KW"/>
</dbReference>
<dbReference type="GO" id="GO:0004659">
    <property type="term" value="F:prenyltransferase activity"/>
    <property type="evidence" value="ECO:0007669"/>
    <property type="project" value="InterPro"/>
</dbReference>
<dbReference type="SUPFAM" id="SSF48576">
    <property type="entry name" value="Terpenoid synthases"/>
    <property type="match status" value="2"/>
</dbReference>
<evidence type="ECO:0000256" key="12">
    <source>
        <dbReference type="SAM" id="MobiDB-lite"/>
    </source>
</evidence>
<dbReference type="PROSITE" id="PS00723">
    <property type="entry name" value="POLYPRENYL_SYNTHASE_1"/>
    <property type="match status" value="1"/>
</dbReference>
<dbReference type="AlphaFoldDB" id="A0A165F8U1"/>
<dbReference type="GO" id="GO:0008299">
    <property type="term" value="P:isoprenoid biosynthetic process"/>
    <property type="evidence" value="ECO:0007669"/>
    <property type="project" value="UniProtKB-KW"/>
</dbReference>
<keyword evidence="14" id="KW-1185">Reference proteome</keyword>
<evidence type="ECO:0000313" key="13">
    <source>
        <dbReference type="EMBL" id="KZT08607.1"/>
    </source>
</evidence>
<organism evidence="13 14">
    <name type="scientific">Laetiporus sulphureus 93-53</name>
    <dbReference type="NCBI Taxonomy" id="1314785"/>
    <lineage>
        <taxon>Eukaryota</taxon>
        <taxon>Fungi</taxon>
        <taxon>Dikarya</taxon>
        <taxon>Basidiomycota</taxon>
        <taxon>Agaricomycotina</taxon>
        <taxon>Agaricomycetes</taxon>
        <taxon>Polyporales</taxon>
        <taxon>Laetiporus</taxon>
    </lineage>
</organism>
<dbReference type="Pfam" id="PF00348">
    <property type="entry name" value="polyprenyl_synt"/>
    <property type="match status" value="1"/>
</dbReference>
<sequence length="481" mass="52087">MRRCSVAGVRVASHVLGAVRTYSITRVCRKYNGHAQQTRSFPAQAAVTPQAERDFAAPPSPLSPTAPTRPDPYTLLAPQLAQLRETLLSLLGSAHPGLSEIAKYYFLHPSKQLRPLLVLLFAQATNGLGGGWYLKKWAAECEGAGGRTEELDKPLTRADVLNDWNPNMPDHTASFETSFSLRPPRPPHQPPLPPPVPSANDVSTLSFPPSLLPTQIRLAQIVEMIHVASLLHDDVIDSSPLRRGVPSAPAAFGNKLSILAGDFLLGRTSAALSRLGDNEVVELIASVIANLVEGEILQLKSVHAEELGIAGEPTVGKESFNLYLQKTYLKTASLMAKGARAAVVLGGCKDGEIWKEIAYAYGRNLGIAFQLVDDILDYESGEATLGKPGGADLQLGLATGPALFAWEEHPEMGPLIKRKFQQDGDVELARDLVRRSSGVERTRDLARTHADKAREVIALLPDSEAKGALEVLTERVVKRTW</sequence>
<evidence type="ECO:0000256" key="9">
    <source>
        <dbReference type="ARBA" id="ARBA00032448"/>
    </source>
</evidence>
<dbReference type="EMBL" id="KV427614">
    <property type="protein sequence ID" value="KZT08607.1"/>
    <property type="molecule type" value="Genomic_DNA"/>
</dbReference>
<accession>A0A165F8U1</accession>
<evidence type="ECO:0000256" key="3">
    <source>
        <dbReference type="ARBA" id="ARBA00022679"/>
    </source>
</evidence>
<reference evidence="13 14" key="1">
    <citation type="journal article" date="2016" name="Mol. Biol. Evol.">
        <title>Comparative Genomics of Early-Diverging Mushroom-Forming Fungi Provides Insights into the Origins of Lignocellulose Decay Capabilities.</title>
        <authorList>
            <person name="Nagy L.G."/>
            <person name="Riley R."/>
            <person name="Tritt A."/>
            <person name="Adam C."/>
            <person name="Daum C."/>
            <person name="Floudas D."/>
            <person name="Sun H."/>
            <person name="Yadav J.S."/>
            <person name="Pangilinan J."/>
            <person name="Larsson K.H."/>
            <person name="Matsuura K."/>
            <person name="Barry K."/>
            <person name="Labutti K."/>
            <person name="Kuo R."/>
            <person name="Ohm R.A."/>
            <person name="Bhattacharya S.S."/>
            <person name="Shirouzu T."/>
            <person name="Yoshinaga Y."/>
            <person name="Martin F.M."/>
            <person name="Grigoriev I.V."/>
            <person name="Hibbett D.S."/>
        </authorList>
    </citation>
    <scope>NUCLEOTIDE SEQUENCE [LARGE SCALE GENOMIC DNA]</scope>
    <source>
        <strain evidence="13 14">93-53</strain>
    </source>
</reference>
<protein>
    <recommendedName>
        <fullName evidence="10">(2E,6E)-farnesyl diphosphate synthase</fullName>
    </recommendedName>
    <alternativeName>
        <fullName evidence="9">Dimethylallyltranstransferase</fullName>
    </alternativeName>
    <alternativeName>
        <fullName evidence="8">Farnesyl diphosphate synthase</fullName>
    </alternativeName>
    <alternativeName>
        <fullName evidence="7">Geranyltranstransferase</fullName>
    </alternativeName>
</protein>
<dbReference type="Proteomes" id="UP000076871">
    <property type="component" value="Unassembled WGS sequence"/>
</dbReference>
<dbReference type="STRING" id="1314785.A0A165F8U1"/>
<evidence type="ECO:0000256" key="1">
    <source>
        <dbReference type="ARBA" id="ARBA00001946"/>
    </source>
</evidence>
<feature type="compositionally biased region" description="Pro residues" evidence="12">
    <location>
        <begin position="58"/>
        <end position="70"/>
    </location>
</feature>
<comment type="similarity">
    <text evidence="2 11">Belongs to the FPP/GGPP synthase family.</text>
</comment>
<proteinExistence type="inferred from homology"/>
<dbReference type="GO" id="GO:0006744">
    <property type="term" value="P:ubiquinone biosynthetic process"/>
    <property type="evidence" value="ECO:0007669"/>
    <property type="project" value="TreeGrafter"/>
</dbReference>
<feature type="region of interest" description="Disordered" evidence="12">
    <location>
        <begin position="39"/>
        <end position="70"/>
    </location>
</feature>
<evidence type="ECO:0000256" key="2">
    <source>
        <dbReference type="ARBA" id="ARBA00006706"/>
    </source>
</evidence>
<keyword evidence="6" id="KW-0414">Isoprene biosynthesis</keyword>
<evidence type="ECO:0000313" key="14">
    <source>
        <dbReference type="Proteomes" id="UP000076871"/>
    </source>
</evidence>
<dbReference type="GO" id="GO:1990234">
    <property type="term" value="C:transferase complex"/>
    <property type="evidence" value="ECO:0007669"/>
    <property type="project" value="TreeGrafter"/>
</dbReference>
<comment type="cofactor">
    <cofactor evidence="1">
        <name>Mg(2+)</name>
        <dbReference type="ChEBI" id="CHEBI:18420"/>
    </cofactor>
</comment>
<dbReference type="InParanoid" id="A0A165F8U1"/>
<dbReference type="PANTHER" id="PTHR12001:SF69">
    <property type="entry name" value="ALL TRANS-POLYPRENYL-DIPHOSPHATE SYNTHASE PDSS1"/>
    <property type="match status" value="1"/>
</dbReference>
<evidence type="ECO:0000256" key="4">
    <source>
        <dbReference type="ARBA" id="ARBA00022723"/>
    </source>
</evidence>
<dbReference type="CDD" id="cd00685">
    <property type="entry name" value="Trans_IPPS_HT"/>
    <property type="match status" value="1"/>
</dbReference>
<evidence type="ECO:0000256" key="8">
    <source>
        <dbReference type="ARBA" id="ARBA00032424"/>
    </source>
</evidence>
<dbReference type="PROSITE" id="PS00444">
    <property type="entry name" value="POLYPRENYL_SYNTHASE_2"/>
    <property type="match status" value="1"/>
</dbReference>
<keyword evidence="3 11" id="KW-0808">Transferase</keyword>
<dbReference type="InterPro" id="IPR000092">
    <property type="entry name" value="Polyprenyl_synt"/>
</dbReference>
<dbReference type="RefSeq" id="XP_040766347.1">
    <property type="nucleotide sequence ID" value="XM_040905611.1"/>
</dbReference>
<evidence type="ECO:0000256" key="11">
    <source>
        <dbReference type="RuleBase" id="RU004466"/>
    </source>
</evidence>
<dbReference type="GeneID" id="63822641"/>